<keyword evidence="5" id="KW-1015">Disulfide bond</keyword>
<name>A0A4W3J5P6_CALMI</name>
<comment type="subunit">
    <text evidence="7">Alpha-beta TR is a heterodimer composed of an alpha and beta chain; disulfide-linked. The alpha-beta TR is associated with the transmembrane signaling CD3 coreceptor proteins to form the TR-CD3 (TcR or TCR). The assembly of alpha-beta TR heterodimers with CD3 occurs in the endoplasmic reticulum where a single alpha-beta TR heterodimer associates with one CD3D-CD3E heterodimer, one CD3G-CD3E heterodimer and one CD247 homodimer forming a stable octameric structure. CD3D-CD3E and CD3G-CD3E heterodimers preferentially associate with TR alpha and TR beta chains, respectively. The association of the CD247 homodimer is the last step of TcR assembly in the endoplasmic reticulum and is required for transport to the cell surface.</text>
</comment>
<dbReference type="InParanoid" id="A0A4W3J5P6"/>
<reference evidence="10" key="4">
    <citation type="submission" date="2025-08" db="UniProtKB">
        <authorList>
            <consortium name="Ensembl"/>
        </authorList>
    </citation>
    <scope>IDENTIFICATION</scope>
</reference>
<organism evidence="10 11">
    <name type="scientific">Callorhinchus milii</name>
    <name type="common">Ghost shark</name>
    <dbReference type="NCBI Taxonomy" id="7868"/>
    <lineage>
        <taxon>Eukaryota</taxon>
        <taxon>Metazoa</taxon>
        <taxon>Chordata</taxon>
        <taxon>Craniata</taxon>
        <taxon>Vertebrata</taxon>
        <taxon>Chondrichthyes</taxon>
        <taxon>Holocephali</taxon>
        <taxon>Chimaeriformes</taxon>
        <taxon>Callorhinchidae</taxon>
        <taxon>Callorhinchus</taxon>
    </lineage>
</organism>
<evidence type="ECO:0000313" key="10">
    <source>
        <dbReference type="Ensembl" id="ENSCMIP00000033518.1"/>
    </source>
</evidence>
<dbReference type="InterPro" id="IPR013783">
    <property type="entry name" value="Ig-like_fold"/>
</dbReference>
<evidence type="ECO:0000256" key="6">
    <source>
        <dbReference type="ARBA" id="ARBA00023180"/>
    </source>
</evidence>
<accession>A0A4W3J5P6</accession>
<sequence length="109" mass="12412">MCLIICRTFPQLMQSINFTCNTTVSGPNFHWYTQYGKGSILFLVLGTKDFNMKDRISALANTRQRNCTLTIQNLRVRDTATYFCAEGTVLCVQEVPVQKLVVGIWLLID</sequence>
<dbReference type="Proteomes" id="UP000314986">
    <property type="component" value="Unassembled WGS sequence"/>
</dbReference>
<reference evidence="11" key="3">
    <citation type="journal article" date="2014" name="Nature">
        <title>Elephant shark genome provides unique insights into gnathostome evolution.</title>
        <authorList>
            <consortium name="International Elephant Shark Genome Sequencing Consortium"/>
            <person name="Venkatesh B."/>
            <person name="Lee A.P."/>
            <person name="Ravi V."/>
            <person name="Maurya A.K."/>
            <person name="Lian M.M."/>
            <person name="Swann J.B."/>
            <person name="Ohta Y."/>
            <person name="Flajnik M.F."/>
            <person name="Sutoh Y."/>
            <person name="Kasahara M."/>
            <person name="Hoon S."/>
            <person name="Gangu V."/>
            <person name="Roy S.W."/>
            <person name="Irimia M."/>
            <person name="Korzh V."/>
            <person name="Kondrychyn I."/>
            <person name="Lim Z.W."/>
            <person name="Tay B.H."/>
            <person name="Tohari S."/>
            <person name="Kong K.W."/>
            <person name="Ho S."/>
            <person name="Lorente-Galdos B."/>
            <person name="Quilez J."/>
            <person name="Marques-Bonet T."/>
            <person name="Raney B.J."/>
            <person name="Ingham P.W."/>
            <person name="Tay A."/>
            <person name="Hillier L.W."/>
            <person name="Minx P."/>
            <person name="Boehm T."/>
            <person name="Wilson R.K."/>
            <person name="Brenner S."/>
            <person name="Warren W.C."/>
        </authorList>
    </citation>
    <scope>NUCLEOTIDE SEQUENCE [LARGE SCALE GENOMIC DNA]</scope>
</reference>
<protein>
    <recommendedName>
        <fullName evidence="9">Ig-like domain-containing protein</fullName>
    </recommendedName>
</protein>
<dbReference type="PROSITE" id="PS50835">
    <property type="entry name" value="IG_LIKE"/>
    <property type="match status" value="1"/>
</dbReference>
<dbReference type="SMART" id="SM00406">
    <property type="entry name" value="IGv"/>
    <property type="match status" value="1"/>
</dbReference>
<dbReference type="InterPro" id="IPR013106">
    <property type="entry name" value="Ig_V-set"/>
</dbReference>
<evidence type="ECO:0000256" key="7">
    <source>
        <dbReference type="ARBA" id="ARBA00038651"/>
    </source>
</evidence>
<keyword evidence="2" id="KW-1003">Cell membrane</keyword>
<evidence type="ECO:0000256" key="4">
    <source>
        <dbReference type="ARBA" id="ARBA00023136"/>
    </source>
</evidence>
<keyword evidence="11" id="KW-1185">Reference proteome</keyword>
<dbReference type="InterPro" id="IPR007110">
    <property type="entry name" value="Ig-like_dom"/>
</dbReference>
<dbReference type="GO" id="GO:0042101">
    <property type="term" value="C:T cell receptor complex"/>
    <property type="evidence" value="ECO:0007669"/>
    <property type="project" value="UniProtKB-KW"/>
</dbReference>
<keyword evidence="4" id="KW-0472">Membrane</keyword>
<keyword evidence="8" id="KW-0391">Immunity</keyword>
<keyword evidence="6" id="KW-0325">Glycoprotein</keyword>
<evidence type="ECO:0000313" key="11">
    <source>
        <dbReference type="Proteomes" id="UP000314986"/>
    </source>
</evidence>
<evidence type="ECO:0000256" key="8">
    <source>
        <dbReference type="ARBA" id="ARBA00043266"/>
    </source>
</evidence>
<reference evidence="11" key="1">
    <citation type="journal article" date="2006" name="Science">
        <title>Ancient noncoding elements conserved in the human genome.</title>
        <authorList>
            <person name="Venkatesh B."/>
            <person name="Kirkness E.F."/>
            <person name="Loh Y.H."/>
            <person name="Halpern A.L."/>
            <person name="Lee A.P."/>
            <person name="Johnson J."/>
            <person name="Dandona N."/>
            <person name="Viswanathan L.D."/>
            <person name="Tay A."/>
            <person name="Venter J.C."/>
            <person name="Strausberg R.L."/>
            <person name="Brenner S."/>
        </authorList>
    </citation>
    <scope>NUCLEOTIDE SEQUENCE [LARGE SCALE GENOMIC DNA]</scope>
</reference>
<comment type="subcellular location">
    <subcellularLocation>
        <location evidence="1">Cell membrane</location>
    </subcellularLocation>
</comment>
<evidence type="ECO:0000259" key="9">
    <source>
        <dbReference type="PROSITE" id="PS50835"/>
    </source>
</evidence>
<dbReference type="InterPro" id="IPR036179">
    <property type="entry name" value="Ig-like_dom_sf"/>
</dbReference>
<keyword evidence="3" id="KW-0732">Signal</keyword>
<dbReference type="Ensembl" id="ENSCMIT00000034024.1">
    <property type="protein sequence ID" value="ENSCMIP00000033518.1"/>
    <property type="gene ID" value="ENSCMIG00000014299.1"/>
</dbReference>
<dbReference type="PANTHER" id="PTHR19339">
    <property type="entry name" value="T CELL RECEPTOR ALPHA VARIABLE 39"/>
    <property type="match status" value="1"/>
</dbReference>
<feature type="domain" description="Ig-like" evidence="9">
    <location>
        <begin position="14"/>
        <end position="84"/>
    </location>
</feature>
<evidence type="ECO:0000256" key="1">
    <source>
        <dbReference type="ARBA" id="ARBA00004236"/>
    </source>
</evidence>
<dbReference type="AlphaFoldDB" id="A0A4W3J5P6"/>
<dbReference type="SUPFAM" id="SSF48726">
    <property type="entry name" value="Immunoglobulin"/>
    <property type="match status" value="1"/>
</dbReference>
<dbReference type="Pfam" id="PF07686">
    <property type="entry name" value="V-set"/>
    <property type="match status" value="1"/>
</dbReference>
<keyword evidence="8" id="KW-1064">Adaptive immunity</keyword>
<dbReference type="Gene3D" id="2.60.40.10">
    <property type="entry name" value="Immunoglobulins"/>
    <property type="match status" value="1"/>
</dbReference>
<reference evidence="11" key="2">
    <citation type="journal article" date="2007" name="PLoS Biol.">
        <title>Survey sequencing and comparative analysis of the elephant shark (Callorhinchus milii) genome.</title>
        <authorList>
            <person name="Venkatesh B."/>
            <person name="Kirkness E.F."/>
            <person name="Loh Y.H."/>
            <person name="Halpern A.L."/>
            <person name="Lee A.P."/>
            <person name="Johnson J."/>
            <person name="Dandona N."/>
            <person name="Viswanathan L.D."/>
            <person name="Tay A."/>
            <person name="Venter J.C."/>
            <person name="Strausberg R.L."/>
            <person name="Brenner S."/>
        </authorList>
    </citation>
    <scope>NUCLEOTIDE SEQUENCE [LARGE SCALE GENOMIC DNA]</scope>
</reference>
<reference evidence="10" key="5">
    <citation type="submission" date="2025-09" db="UniProtKB">
        <authorList>
            <consortium name="Ensembl"/>
        </authorList>
    </citation>
    <scope>IDENTIFICATION</scope>
</reference>
<proteinExistence type="predicted"/>
<dbReference type="PANTHER" id="PTHR19339:SF5">
    <property type="entry name" value="IG-LIKE DOMAIN-CONTAINING PROTEIN"/>
    <property type="match status" value="1"/>
</dbReference>
<dbReference type="GeneTree" id="ENSGT01150000287301"/>
<evidence type="ECO:0000256" key="3">
    <source>
        <dbReference type="ARBA" id="ARBA00022729"/>
    </source>
</evidence>
<evidence type="ECO:0000256" key="5">
    <source>
        <dbReference type="ARBA" id="ARBA00023157"/>
    </source>
</evidence>
<evidence type="ECO:0000256" key="2">
    <source>
        <dbReference type="ARBA" id="ARBA00022475"/>
    </source>
</evidence>
<keyword evidence="8" id="KW-1279">T cell receptor</keyword>
<dbReference type="InterPro" id="IPR051896">
    <property type="entry name" value="TCR_alpha_variable"/>
</dbReference>